<name>C6WBW5_ACTMD</name>
<keyword evidence="3" id="KW-1185">Reference proteome</keyword>
<gene>
    <name evidence="2" type="ordered locus">Amir_3647</name>
</gene>
<evidence type="ECO:0008006" key="4">
    <source>
        <dbReference type="Google" id="ProtNLM"/>
    </source>
</evidence>
<dbReference type="AlphaFoldDB" id="C6WBW5"/>
<dbReference type="KEGG" id="ami:Amir_3647"/>
<dbReference type="InterPro" id="IPR031795">
    <property type="entry name" value="Zf-HC3"/>
</dbReference>
<dbReference type="Proteomes" id="UP000002213">
    <property type="component" value="Chromosome"/>
</dbReference>
<evidence type="ECO:0000313" key="2">
    <source>
        <dbReference type="EMBL" id="ACU37532.1"/>
    </source>
</evidence>
<dbReference type="Pfam" id="PF16827">
    <property type="entry name" value="zf-HC3"/>
    <property type="match status" value="1"/>
</dbReference>
<proteinExistence type="predicted"/>
<evidence type="ECO:0000256" key="1">
    <source>
        <dbReference type="SAM" id="MobiDB-lite"/>
    </source>
</evidence>
<dbReference type="EMBL" id="CP001630">
    <property type="protein sequence ID" value="ACU37532.1"/>
    <property type="molecule type" value="Genomic_DNA"/>
</dbReference>
<dbReference type="STRING" id="446462.Amir_3647"/>
<reference evidence="2 3" key="1">
    <citation type="journal article" date="2009" name="Stand. Genomic Sci.">
        <title>Complete genome sequence of Actinosynnema mirum type strain (101).</title>
        <authorList>
            <person name="Land M."/>
            <person name="Lapidus A."/>
            <person name="Mayilraj S."/>
            <person name="Chen F."/>
            <person name="Copeland A."/>
            <person name="Del Rio T.G."/>
            <person name="Nolan M."/>
            <person name="Lucas S."/>
            <person name="Tice H."/>
            <person name="Cheng J.F."/>
            <person name="Chertkov O."/>
            <person name="Bruce D."/>
            <person name="Goodwin L."/>
            <person name="Pitluck S."/>
            <person name="Rohde M."/>
            <person name="Goker M."/>
            <person name="Pati A."/>
            <person name="Ivanova N."/>
            <person name="Mavromatis K."/>
            <person name="Chen A."/>
            <person name="Palaniappan K."/>
            <person name="Hauser L."/>
            <person name="Chang Y.J."/>
            <person name="Jeffries C.C."/>
            <person name="Brettin T."/>
            <person name="Detter J.C."/>
            <person name="Han C."/>
            <person name="Chain P."/>
            <person name="Tindall B.J."/>
            <person name="Bristow J."/>
            <person name="Eisen J.A."/>
            <person name="Markowitz V."/>
            <person name="Hugenholtz P."/>
            <person name="Kyrpides N.C."/>
            <person name="Klenk H.P."/>
        </authorList>
    </citation>
    <scope>NUCLEOTIDE SEQUENCE [LARGE SCALE GENOMIC DNA]</scope>
    <source>
        <strain evidence="3">ATCC 29888 / DSM 43827 / JCM 3225 / NBRC 14064 / NCIMB 13271 / NRRL B-12336 / IMRU 3971 / 101</strain>
    </source>
</reference>
<feature type="region of interest" description="Disordered" evidence="1">
    <location>
        <begin position="69"/>
        <end position="90"/>
    </location>
</feature>
<accession>C6WBW5</accession>
<feature type="compositionally biased region" description="Low complexity" evidence="1">
    <location>
        <begin position="69"/>
        <end position="78"/>
    </location>
</feature>
<sequence length="90" mass="10110">MIGEREFRWLPHDGRRHAIPDRLDVGDEGQTLCGVRLTVPRRAGWKSSAGLWPTCADCDCAWREREGISRFPQSSSGSSRRRTAVIEEGA</sequence>
<dbReference type="HOGENOM" id="CLU_188125_0_0_11"/>
<organism evidence="2 3">
    <name type="scientific">Actinosynnema mirum (strain ATCC 29888 / DSM 43827 / JCM 3225 / NBRC 14064 / NCIMB 13271 / NRRL B-12336 / IMRU 3971 / 101)</name>
    <dbReference type="NCBI Taxonomy" id="446462"/>
    <lineage>
        <taxon>Bacteria</taxon>
        <taxon>Bacillati</taxon>
        <taxon>Actinomycetota</taxon>
        <taxon>Actinomycetes</taxon>
        <taxon>Pseudonocardiales</taxon>
        <taxon>Pseudonocardiaceae</taxon>
        <taxon>Actinosynnema</taxon>
    </lineage>
</organism>
<protein>
    <recommendedName>
        <fullName evidence="4">Zinc finger protein</fullName>
    </recommendedName>
</protein>
<evidence type="ECO:0000313" key="3">
    <source>
        <dbReference type="Proteomes" id="UP000002213"/>
    </source>
</evidence>